<reference evidence="1 2" key="1">
    <citation type="journal article" date="2016" name="Mol. Biol. Evol.">
        <title>Comparative Genomics of Early-Diverging Mushroom-Forming Fungi Provides Insights into the Origins of Lignocellulose Decay Capabilities.</title>
        <authorList>
            <person name="Nagy L.G."/>
            <person name="Riley R."/>
            <person name="Tritt A."/>
            <person name="Adam C."/>
            <person name="Daum C."/>
            <person name="Floudas D."/>
            <person name="Sun H."/>
            <person name="Yadav J.S."/>
            <person name="Pangilinan J."/>
            <person name="Larsson K.H."/>
            <person name="Matsuura K."/>
            <person name="Barry K."/>
            <person name="Labutti K."/>
            <person name="Kuo R."/>
            <person name="Ohm R.A."/>
            <person name="Bhattacharya S.S."/>
            <person name="Shirouzu T."/>
            <person name="Yoshinaga Y."/>
            <person name="Martin F.M."/>
            <person name="Grigoriev I.V."/>
            <person name="Hibbett D.S."/>
        </authorList>
    </citation>
    <scope>NUCLEOTIDE SEQUENCE [LARGE SCALE GENOMIC DNA]</scope>
    <source>
        <strain evidence="1 2">93-53</strain>
    </source>
</reference>
<organism evidence="1 2">
    <name type="scientific">Laetiporus sulphureus 93-53</name>
    <dbReference type="NCBI Taxonomy" id="1314785"/>
    <lineage>
        <taxon>Eukaryota</taxon>
        <taxon>Fungi</taxon>
        <taxon>Dikarya</taxon>
        <taxon>Basidiomycota</taxon>
        <taxon>Agaricomycotina</taxon>
        <taxon>Agaricomycetes</taxon>
        <taxon>Polyporales</taxon>
        <taxon>Laetiporus</taxon>
    </lineage>
</organism>
<dbReference type="AlphaFoldDB" id="A0A165AZ41"/>
<evidence type="ECO:0000313" key="1">
    <source>
        <dbReference type="EMBL" id="KZS99926.1"/>
    </source>
</evidence>
<dbReference type="EMBL" id="KV427705">
    <property type="protein sequence ID" value="KZS99926.1"/>
    <property type="molecule type" value="Genomic_DNA"/>
</dbReference>
<protein>
    <submittedName>
        <fullName evidence="1">Uncharacterized protein</fullName>
    </submittedName>
</protein>
<dbReference type="Proteomes" id="UP000076871">
    <property type="component" value="Unassembled WGS sequence"/>
</dbReference>
<gene>
    <name evidence="1" type="ORF">LAESUDRAFT_58384</name>
</gene>
<dbReference type="RefSeq" id="XP_040757667.1">
    <property type="nucleotide sequence ID" value="XM_040903040.1"/>
</dbReference>
<dbReference type="InParanoid" id="A0A165AZ41"/>
<accession>A0A165AZ41</accession>
<dbReference type="GeneID" id="63820071"/>
<proteinExistence type="predicted"/>
<evidence type="ECO:0000313" key="2">
    <source>
        <dbReference type="Proteomes" id="UP000076871"/>
    </source>
</evidence>
<keyword evidence="2" id="KW-1185">Reference proteome</keyword>
<name>A0A165AZ41_9APHY</name>
<sequence length="151" mass="16995">MTTPQPLLLHPISFETNVNMQELELRINTSGTHVVALFVRSVLLPLFNTISSKDLKTISVVTQCEYALDTDALLNAFDQDACLQIDERLAQDNFAKLRDISIAFYEDVSTAFYEDISGMPDLQNVKFLSEIGARFPRLIDKNMLTCVIFAS</sequence>